<evidence type="ECO:0000313" key="3">
    <source>
        <dbReference type="Proteomes" id="UP000265618"/>
    </source>
</evidence>
<evidence type="ECO:0000256" key="1">
    <source>
        <dbReference type="SAM" id="MobiDB-lite"/>
    </source>
</evidence>
<organism evidence="2 3">
    <name type="scientific">Kipferlia bialata</name>
    <dbReference type="NCBI Taxonomy" id="797122"/>
    <lineage>
        <taxon>Eukaryota</taxon>
        <taxon>Metamonada</taxon>
        <taxon>Carpediemonas-like organisms</taxon>
        <taxon>Kipferlia</taxon>
    </lineage>
</organism>
<protein>
    <submittedName>
        <fullName evidence="2">Uncharacterized protein</fullName>
    </submittedName>
</protein>
<dbReference type="EMBL" id="BDIP01003993">
    <property type="protein sequence ID" value="GIQ88355.1"/>
    <property type="molecule type" value="Genomic_DNA"/>
</dbReference>
<gene>
    <name evidence="2" type="ORF">KIPB_010584</name>
</gene>
<reference evidence="2 3" key="1">
    <citation type="journal article" date="2018" name="PLoS ONE">
        <title>The draft genome of Kipferlia bialata reveals reductive genome evolution in fornicate parasites.</title>
        <authorList>
            <person name="Tanifuji G."/>
            <person name="Takabayashi S."/>
            <person name="Kume K."/>
            <person name="Takagi M."/>
            <person name="Nakayama T."/>
            <person name="Kamikawa R."/>
            <person name="Inagaki Y."/>
            <person name="Hashimoto T."/>
        </authorList>
    </citation>
    <scope>NUCLEOTIDE SEQUENCE [LARGE SCALE GENOMIC DNA]</scope>
    <source>
        <strain evidence="2">NY0173</strain>
    </source>
</reference>
<dbReference type="AlphaFoldDB" id="A0A9K3D4P6"/>
<evidence type="ECO:0000313" key="2">
    <source>
        <dbReference type="EMBL" id="GIQ88355.1"/>
    </source>
</evidence>
<comment type="caution">
    <text evidence="2">The sequence shown here is derived from an EMBL/GenBank/DDBJ whole genome shotgun (WGS) entry which is preliminary data.</text>
</comment>
<accession>A0A9K3D4P6</accession>
<dbReference type="Proteomes" id="UP000265618">
    <property type="component" value="Unassembled WGS sequence"/>
</dbReference>
<sequence length="116" mass="12443">MASPRRRLVRRDGSQGSGDQGRDTPGGRESESEEEVISLSDTTSDYEEGLGGRDRGGYGRYTSRESSSSSDAVSDSDEEEGLGGIGNWGYRPTVGDRTADCSLSPPPLSLYTLYPQ</sequence>
<feature type="compositionally biased region" description="Low complexity" evidence="1">
    <location>
        <begin position="60"/>
        <end position="73"/>
    </location>
</feature>
<keyword evidence="3" id="KW-1185">Reference proteome</keyword>
<name>A0A9K3D4P6_9EUKA</name>
<feature type="compositionally biased region" description="Basic and acidic residues" evidence="1">
    <location>
        <begin position="20"/>
        <end position="30"/>
    </location>
</feature>
<proteinExistence type="predicted"/>
<feature type="region of interest" description="Disordered" evidence="1">
    <location>
        <begin position="1"/>
        <end position="116"/>
    </location>
</feature>
<feature type="non-terminal residue" evidence="2">
    <location>
        <position position="1"/>
    </location>
</feature>